<dbReference type="eggNOG" id="ENOG502RXX9">
    <property type="taxonomic scope" value="Eukaryota"/>
</dbReference>
<dbReference type="SUPFAM" id="SSF55961">
    <property type="entry name" value="Bet v1-like"/>
    <property type="match status" value="1"/>
</dbReference>
<sequence>MASSTEKGIATTNEVIESAVIRAPLSHVWHFIKLPDFHKFWSAIEKAEHVKGTSHETDVVRWTFKDGSVVEVKQDEHSNLEHFITYSVINAEPNLTYSSVVSTIRCWAVTSGELQDTTFVRWTSKFSSDADIGTRMEKHFARHCEPVAIDFLHFMGSIPVARTRCRTPKFSKLVRRMASFVGYLPVMATTSVFVPQFTTHSGSQAPPPPAVIIPTSTITYLGSTTPPPPPPPPIFFGAAVQPAHTHTHSHTHTHTHTASLPCYGAAVTFSPPPPPVPVPLKIAP</sequence>
<protein>
    <submittedName>
        <fullName evidence="1">Uncharacterized protein</fullName>
    </submittedName>
</protein>
<dbReference type="PANTHER" id="PTHR39332">
    <property type="entry name" value="BLL4707 PROTEIN"/>
    <property type="match status" value="1"/>
</dbReference>
<dbReference type="Proteomes" id="UP000001056">
    <property type="component" value="Unassembled WGS sequence"/>
</dbReference>
<dbReference type="OrthoDB" id="10255646at2759"/>
<dbReference type="HOGENOM" id="CLU_980056_0_0_1"/>
<evidence type="ECO:0000313" key="2">
    <source>
        <dbReference type="Proteomes" id="UP000001056"/>
    </source>
</evidence>
<dbReference type="EMBL" id="CH408032">
    <property type="protein sequence ID" value="EAQ87757.1"/>
    <property type="molecule type" value="Genomic_DNA"/>
</dbReference>
<dbReference type="RefSeq" id="XP_001223590.1">
    <property type="nucleotide sequence ID" value="XM_001223589.1"/>
</dbReference>
<evidence type="ECO:0000313" key="1">
    <source>
        <dbReference type="EMBL" id="EAQ87757.1"/>
    </source>
</evidence>
<keyword evidence="2" id="KW-1185">Reference proteome</keyword>
<name>Q2H1H0_CHAGB</name>
<dbReference type="AlphaFoldDB" id="Q2H1H0"/>
<dbReference type="PANTHER" id="PTHR39332:SF7">
    <property type="entry name" value="SRPBCC FAMILY PROTEIN"/>
    <property type="match status" value="1"/>
</dbReference>
<accession>Q2H1H0</accession>
<dbReference type="GeneID" id="4393052"/>
<organism evidence="1 2">
    <name type="scientific">Chaetomium globosum (strain ATCC 6205 / CBS 148.51 / DSM 1962 / NBRC 6347 / NRRL 1970)</name>
    <name type="common">Soil fungus</name>
    <dbReference type="NCBI Taxonomy" id="306901"/>
    <lineage>
        <taxon>Eukaryota</taxon>
        <taxon>Fungi</taxon>
        <taxon>Dikarya</taxon>
        <taxon>Ascomycota</taxon>
        <taxon>Pezizomycotina</taxon>
        <taxon>Sordariomycetes</taxon>
        <taxon>Sordariomycetidae</taxon>
        <taxon>Sordariales</taxon>
        <taxon>Chaetomiaceae</taxon>
        <taxon>Chaetomium</taxon>
    </lineage>
</organism>
<reference evidence="2" key="1">
    <citation type="journal article" date="2015" name="Genome Announc.">
        <title>Draft genome sequence of the cellulolytic fungus Chaetomium globosum.</title>
        <authorList>
            <person name="Cuomo C.A."/>
            <person name="Untereiner W.A."/>
            <person name="Ma L.-J."/>
            <person name="Grabherr M."/>
            <person name="Birren B.W."/>
        </authorList>
    </citation>
    <scope>NUCLEOTIDE SEQUENCE [LARGE SCALE GENOMIC DNA]</scope>
    <source>
        <strain evidence="2">ATCC 6205 / CBS 148.51 / DSM 1962 / NBRC 6347 / NRRL 1970</strain>
    </source>
</reference>
<dbReference type="Gene3D" id="3.30.530.20">
    <property type="match status" value="1"/>
</dbReference>
<dbReference type="VEuPathDB" id="FungiDB:CHGG_04376"/>
<dbReference type="InParanoid" id="Q2H1H0"/>
<gene>
    <name evidence="1" type="ORF">CHGG_04376</name>
</gene>
<proteinExistence type="predicted"/>
<dbReference type="InterPro" id="IPR023393">
    <property type="entry name" value="START-like_dom_sf"/>
</dbReference>